<name>A0A418MH95_9BACT</name>
<dbReference type="OrthoDB" id="880708at2"/>
<dbReference type="Proteomes" id="UP000283523">
    <property type="component" value="Unassembled WGS sequence"/>
</dbReference>
<protein>
    <submittedName>
        <fullName evidence="1">Uncharacterized protein</fullName>
    </submittedName>
</protein>
<dbReference type="AlphaFoldDB" id="A0A418MH95"/>
<keyword evidence="2" id="KW-1185">Reference proteome</keyword>
<reference evidence="1 2" key="1">
    <citation type="submission" date="2018-08" db="EMBL/GenBank/DDBJ databases">
        <title>Fibrisoma montanum sp. nov., isolated from Danxia mountain soil.</title>
        <authorList>
            <person name="Huang Y."/>
        </authorList>
    </citation>
    <scope>NUCLEOTIDE SEQUENCE [LARGE SCALE GENOMIC DNA]</scope>
    <source>
        <strain evidence="1 2">HYT19</strain>
    </source>
</reference>
<accession>A0A418MH95</accession>
<dbReference type="EMBL" id="QXED01000001">
    <property type="protein sequence ID" value="RIV26808.1"/>
    <property type="molecule type" value="Genomic_DNA"/>
</dbReference>
<sequence length="134" mass="15304">MIHHSNENTLLDDANSPDINKQLMGAISSDFVLVADQLKEASYQIRTRGFSEFPIFVASRRDVPIGQLLIGADELSNQWNYKATFVDEFVQRNLIGPESVELFKENYKKPDEYCCLFVVQGDFAGFVYIPYPED</sequence>
<comment type="caution">
    <text evidence="1">The sequence shown here is derived from an EMBL/GenBank/DDBJ whole genome shotgun (WGS) entry which is preliminary data.</text>
</comment>
<organism evidence="1 2">
    <name type="scientific">Fibrisoma montanum</name>
    <dbReference type="NCBI Taxonomy" id="2305895"/>
    <lineage>
        <taxon>Bacteria</taxon>
        <taxon>Pseudomonadati</taxon>
        <taxon>Bacteroidota</taxon>
        <taxon>Cytophagia</taxon>
        <taxon>Cytophagales</taxon>
        <taxon>Spirosomataceae</taxon>
        <taxon>Fibrisoma</taxon>
    </lineage>
</organism>
<proteinExistence type="predicted"/>
<dbReference type="RefSeq" id="WP_119665665.1">
    <property type="nucleotide sequence ID" value="NZ_QXED01000001.1"/>
</dbReference>
<gene>
    <name evidence="1" type="ORF">DYU11_00340</name>
</gene>
<evidence type="ECO:0000313" key="2">
    <source>
        <dbReference type="Proteomes" id="UP000283523"/>
    </source>
</evidence>
<evidence type="ECO:0000313" key="1">
    <source>
        <dbReference type="EMBL" id="RIV26808.1"/>
    </source>
</evidence>